<evidence type="ECO:0000256" key="10">
    <source>
        <dbReference type="ARBA" id="ARBA00032317"/>
    </source>
</evidence>
<evidence type="ECO:0000256" key="11">
    <source>
        <dbReference type="ARBA" id="ARBA00033407"/>
    </source>
</evidence>
<evidence type="ECO:0000256" key="5">
    <source>
        <dbReference type="ARBA" id="ARBA00012866"/>
    </source>
</evidence>
<dbReference type="PANTHER" id="PTHR28037">
    <property type="entry name" value="ALCOHOL O-ACETYLTRANSFERASE 1-RELATED"/>
    <property type="match status" value="1"/>
</dbReference>
<dbReference type="Proteomes" id="UP001232992">
    <property type="component" value="Unassembled WGS sequence"/>
</dbReference>
<name>A0ABT7BRD3_9CYAN</name>
<evidence type="ECO:0000256" key="7">
    <source>
        <dbReference type="ARBA" id="ARBA00022679"/>
    </source>
</evidence>
<dbReference type="Pfam" id="PF16911">
    <property type="entry name" value="PapA_C"/>
    <property type="match status" value="1"/>
</dbReference>
<sequence length="429" mass="48325">MNEMIKCDRTNRVLIGMEQGIELLNRCANSLNVVIISQIRGPLTAAILTQSLTLVRDRHPRLRSRIVTSSNGLQFETEGTQAIPLQVITNSEPGFWQTVVVSELNTVFESDRGLIRAILINSTEDREQHYLITTIHHVIIDGISGVRLHSEILQCCQMLALGREITNFPRLPVLPSLEELIANREKKKPELQKPIQDIQTLPIEKCVPYQERQCQIANRVLDIALTGTIIKSCKTQQATVHGAVGAAMMLALAEEINRDEKGIYLSCLSPVDLRKRLNPPVGDENIAIAYSVLKSFHHLNEVTSFWDLARDVSQQIKERLETEEIYNSILNYKERTELRLEHPELTSSSIFVTNIGQVSIASNYEPFELEEISYAVSTTAMGSVFGVAVSTWKRKMTLNFIWVEPLVNRETIEGAIAKTISYLSNFCKA</sequence>
<protein>
    <recommendedName>
        <fullName evidence="6">Phthiocerol/phthiodiolone dimycocerosyl transferase</fullName>
        <ecNumber evidence="5">2.3.1.282</ecNumber>
    </recommendedName>
    <alternativeName>
        <fullName evidence="11">Acyltransferase PapA5</fullName>
    </alternativeName>
    <alternativeName>
        <fullName evidence="9">Phthiocerol/phthiodiolone O-acyltransferase</fullName>
    </alternativeName>
    <alternativeName>
        <fullName evidence="10">Polyketide synthase-associated protein A5</fullName>
    </alternativeName>
</protein>
<accession>A0ABT7BRD3</accession>
<evidence type="ECO:0000256" key="4">
    <source>
        <dbReference type="ARBA" id="ARBA00006558"/>
    </source>
</evidence>
<keyword evidence="14" id="KW-1185">Reference proteome</keyword>
<comment type="caution">
    <text evidence="13">The sequence shown here is derived from an EMBL/GenBank/DDBJ whole genome shotgun (WGS) entry which is preliminary data.</text>
</comment>
<evidence type="ECO:0000256" key="2">
    <source>
        <dbReference type="ARBA" id="ARBA00000625"/>
    </source>
</evidence>
<keyword evidence="7" id="KW-0808">Transferase</keyword>
<keyword evidence="8" id="KW-0012">Acyltransferase</keyword>
<comment type="similarity">
    <text evidence="4">Belongs to the acyltransferase PapA5 family.</text>
</comment>
<reference evidence="13 14" key="1">
    <citation type="submission" date="2023-01" db="EMBL/GenBank/DDBJ databases">
        <title>Novel diversity within Roseofilum (Cyanobacteria; Desertifilaceae) from marine benthic mats with descriptions of four novel species.</title>
        <authorList>
            <person name="Wang Y."/>
            <person name="Berthold D.E."/>
            <person name="Hu J."/>
            <person name="Lefler F.W."/>
            <person name="Laughinghouse H.D. IV."/>
        </authorList>
    </citation>
    <scope>NUCLEOTIDE SEQUENCE [LARGE SCALE GENOMIC DNA]</scope>
    <source>
        <strain evidence="13 14">BLCC-M143</strain>
    </source>
</reference>
<dbReference type="InterPro" id="IPR052058">
    <property type="entry name" value="Alcohol_O-acetyltransferase"/>
</dbReference>
<dbReference type="Gene3D" id="3.30.559.10">
    <property type="entry name" value="Chloramphenicol acetyltransferase-like domain"/>
    <property type="match status" value="1"/>
</dbReference>
<dbReference type="SUPFAM" id="SSF52777">
    <property type="entry name" value="CoA-dependent acyltransferases"/>
    <property type="match status" value="2"/>
</dbReference>
<evidence type="ECO:0000256" key="1">
    <source>
        <dbReference type="ARBA" id="ARBA00000026"/>
    </source>
</evidence>
<comment type="catalytic activity">
    <reaction evidence="3">
        <text>2 a mycocerosyl-[mycocerosic acid synthase] + a phthiodiolone = a dimycocerosyl phthiodiolone + 2 holo-[mycocerosic acid synthase].</text>
        <dbReference type="EC" id="2.3.1.282"/>
    </reaction>
</comment>
<comment type="catalytic activity">
    <reaction evidence="2">
        <text>2 a mycocerosyl-[mycocerosic acid synthase] + a phenolphthiocerol = a dimycocerosyl phenolphthiocerol + 2 holo-[mycocerosic acid synthase].</text>
        <dbReference type="EC" id="2.3.1.282"/>
    </reaction>
</comment>
<evidence type="ECO:0000259" key="12">
    <source>
        <dbReference type="Pfam" id="PF16911"/>
    </source>
</evidence>
<proteinExistence type="inferred from homology"/>
<dbReference type="EC" id="2.3.1.282" evidence="5"/>
<evidence type="ECO:0000256" key="6">
    <source>
        <dbReference type="ARBA" id="ARBA00013449"/>
    </source>
</evidence>
<evidence type="ECO:0000256" key="9">
    <source>
        <dbReference type="ARBA" id="ARBA00030465"/>
    </source>
</evidence>
<comment type="catalytic activity">
    <reaction evidence="1">
        <text>2 a mycocerosyl-[mycocerosic acid synthase] + a phthiocerol = a dimycocerosyl phthiocerol + 2 holo-[mycocerosic acid synthase].</text>
        <dbReference type="EC" id="2.3.1.282"/>
    </reaction>
</comment>
<dbReference type="PANTHER" id="PTHR28037:SF1">
    <property type="entry name" value="ALCOHOL O-ACETYLTRANSFERASE 1-RELATED"/>
    <property type="match status" value="1"/>
</dbReference>
<dbReference type="Gene3D" id="3.30.559.30">
    <property type="entry name" value="Nonribosomal peptide synthetase, condensation domain"/>
    <property type="match status" value="1"/>
</dbReference>
<evidence type="ECO:0000313" key="14">
    <source>
        <dbReference type="Proteomes" id="UP001232992"/>
    </source>
</evidence>
<evidence type="ECO:0000256" key="3">
    <source>
        <dbReference type="ARBA" id="ARBA00001907"/>
    </source>
</evidence>
<dbReference type="InterPro" id="IPR023213">
    <property type="entry name" value="CAT-like_dom_sf"/>
</dbReference>
<gene>
    <name evidence="13" type="ORF">PMH09_00975</name>
</gene>
<feature type="domain" description="Phthiocerol/phthiodiolone dimycocerosyl transferase C-terminal" evidence="12">
    <location>
        <begin position="219"/>
        <end position="372"/>
    </location>
</feature>
<evidence type="ECO:0000256" key="8">
    <source>
        <dbReference type="ARBA" id="ARBA00023315"/>
    </source>
</evidence>
<dbReference type="EMBL" id="JAQOSQ010000001">
    <property type="protein sequence ID" value="MDJ1181754.1"/>
    <property type="molecule type" value="Genomic_DNA"/>
</dbReference>
<dbReference type="InterPro" id="IPR031641">
    <property type="entry name" value="PapA_C"/>
</dbReference>
<dbReference type="RefSeq" id="WP_283756408.1">
    <property type="nucleotide sequence ID" value="NZ_JAQOSQ010000001.1"/>
</dbReference>
<organism evidence="13 14">
    <name type="scientific">Roseofilum casamattae BLCC-M143</name>
    <dbReference type="NCBI Taxonomy" id="3022442"/>
    <lineage>
        <taxon>Bacteria</taxon>
        <taxon>Bacillati</taxon>
        <taxon>Cyanobacteriota</taxon>
        <taxon>Cyanophyceae</taxon>
        <taxon>Desertifilales</taxon>
        <taxon>Desertifilaceae</taxon>
        <taxon>Roseofilum</taxon>
        <taxon>Roseofilum casamattae</taxon>
    </lineage>
</organism>
<evidence type="ECO:0000313" key="13">
    <source>
        <dbReference type="EMBL" id="MDJ1181754.1"/>
    </source>
</evidence>